<dbReference type="WBParaSite" id="MBELARI_LOCUS2715">
    <property type="protein sequence ID" value="MBELARI_LOCUS2715"/>
    <property type="gene ID" value="MBELARI_LOCUS2715"/>
</dbReference>
<feature type="transmembrane region" description="Helical" evidence="1">
    <location>
        <begin position="146"/>
        <end position="165"/>
    </location>
</feature>
<keyword evidence="1" id="KW-0812">Transmembrane</keyword>
<dbReference type="Proteomes" id="UP000887575">
    <property type="component" value="Unassembled WGS sequence"/>
</dbReference>
<feature type="transmembrane region" description="Helical" evidence="1">
    <location>
        <begin position="107"/>
        <end position="126"/>
    </location>
</feature>
<feature type="transmembrane region" description="Helical" evidence="1">
    <location>
        <begin position="220"/>
        <end position="244"/>
    </location>
</feature>
<dbReference type="AlphaFoldDB" id="A0AAF3F749"/>
<accession>A0AAF3F749</accession>
<evidence type="ECO:0000256" key="1">
    <source>
        <dbReference type="SAM" id="Phobius"/>
    </source>
</evidence>
<name>A0AAF3F749_9BILA</name>
<keyword evidence="1" id="KW-0472">Membrane</keyword>
<evidence type="ECO:0000313" key="2">
    <source>
        <dbReference type="Proteomes" id="UP000887575"/>
    </source>
</evidence>
<feature type="transmembrane region" description="Helical" evidence="1">
    <location>
        <begin position="41"/>
        <end position="62"/>
    </location>
</feature>
<reference evidence="3" key="1">
    <citation type="submission" date="2024-02" db="UniProtKB">
        <authorList>
            <consortium name="WormBaseParasite"/>
        </authorList>
    </citation>
    <scope>IDENTIFICATION</scope>
</reference>
<keyword evidence="2" id="KW-1185">Reference proteome</keyword>
<sequence>MILFGVLIAYIGIFVFSNEVEYKRKCNPIFLLLSTRFTQRTVDLVYVIKSIFCLIALILNIIGMMRALSIIDLEESTYVFLTADSISLNLYTAFTCDNLRKKQWQQYSYFQALIFASAGAALSILLNNVDIGADWENQSFFQDLPWYTILYGMYSIQTGSNFVVYRKLKESHHTPLRVICLGISKRLLAIDLMYLITNLILKTIGVLLRYTDYQDFCQFLVILIDFFDNGFYLVVVGLLTILFVRQPAPIKPGEQQPLKMPYSPVAQKKNKK</sequence>
<proteinExistence type="predicted"/>
<organism evidence="2 3">
    <name type="scientific">Mesorhabditis belari</name>
    <dbReference type="NCBI Taxonomy" id="2138241"/>
    <lineage>
        <taxon>Eukaryota</taxon>
        <taxon>Metazoa</taxon>
        <taxon>Ecdysozoa</taxon>
        <taxon>Nematoda</taxon>
        <taxon>Chromadorea</taxon>
        <taxon>Rhabditida</taxon>
        <taxon>Rhabditina</taxon>
        <taxon>Rhabditomorpha</taxon>
        <taxon>Rhabditoidea</taxon>
        <taxon>Rhabditidae</taxon>
        <taxon>Mesorhabditinae</taxon>
        <taxon>Mesorhabditis</taxon>
    </lineage>
</organism>
<evidence type="ECO:0000313" key="3">
    <source>
        <dbReference type="WBParaSite" id="MBELARI_LOCUS2715"/>
    </source>
</evidence>
<feature type="transmembrane region" description="Helical" evidence="1">
    <location>
        <begin position="186"/>
        <end position="208"/>
    </location>
</feature>
<keyword evidence="1" id="KW-1133">Transmembrane helix</keyword>
<protein>
    <submittedName>
        <fullName evidence="3">Uncharacterized protein</fullName>
    </submittedName>
</protein>